<sequence length="170" mass="19149">MSNTKRDQYINTIASNGHKISRDEVVHVWPVHPHGTSELPSQPNKTRPRHMWVEKGNEKSGFSHVTQKHGAEYADNGVPPDKQEERLPQFMEASTTVGRFIGWASKSAAKKQDRPVMSTYFKDEKRVVQNGITVADNGYVVGMGPVGDKKIKRKPGDPREVSHKHPTAKW</sequence>
<feature type="compositionally biased region" description="Basic and acidic residues" evidence="1">
    <location>
        <begin position="154"/>
        <end position="163"/>
    </location>
</feature>
<feature type="region of interest" description="Disordered" evidence="1">
    <location>
        <begin position="146"/>
        <end position="170"/>
    </location>
</feature>
<keyword evidence="3" id="KW-1185">Reference proteome</keyword>
<evidence type="ECO:0000256" key="1">
    <source>
        <dbReference type="SAM" id="MobiDB-lite"/>
    </source>
</evidence>
<proteinExistence type="predicted"/>
<gene>
    <name evidence="2" type="ORF">PG991_010679</name>
</gene>
<comment type="caution">
    <text evidence="2">The sequence shown here is derived from an EMBL/GenBank/DDBJ whole genome shotgun (WGS) entry which is preliminary data.</text>
</comment>
<protein>
    <submittedName>
        <fullName evidence="2">Uncharacterized protein</fullName>
    </submittedName>
</protein>
<evidence type="ECO:0000313" key="2">
    <source>
        <dbReference type="EMBL" id="KAK8008128.1"/>
    </source>
</evidence>
<accession>A0ABR1RC22</accession>
<dbReference type="Proteomes" id="UP001396898">
    <property type="component" value="Unassembled WGS sequence"/>
</dbReference>
<name>A0ABR1RC22_9PEZI</name>
<evidence type="ECO:0000313" key="3">
    <source>
        <dbReference type="Proteomes" id="UP001396898"/>
    </source>
</evidence>
<organism evidence="2 3">
    <name type="scientific">Apiospora marii</name>
    <dbReference type="NCBI Taxonomy" id="335849"/>
    <lineage>
        <taxon>Eukaryota</taxon>
        <taxon>Fungi</taxon>
        <taxon>Dikarya</taxon>
        <taxon>Ascomycota</taxon>
        <taxon>Pezizomycotina</taxon>
        <taxon>Sordariomycetes</taxon>
        <taxon>Xylariomycetidae</taxon>
        <taxon>Amphisphaeriales</taxon>
        <taxon>Apiosporaceae</taxon>
        <taxon>Apiospora</taxon>
    </lineage>
</organism>
<reference evidence="2 3" key="1">
    <citation type="submission" date="2023-01" db="EMBL/GenBank/DDBJ databases">
        <title>Analysis of 21 Apiospora genomes using comparative genomics revels a genus with tremendous synthesis potential of carbohydrate active enzymes and secondary metabolites.</title>
        <authorList>
            <person name="Sorensen T."/>
        </authorList>
    </citation>
    <scope>NUCLEOTIDE SEQUENCE [LARGE SCALE GENOMIC DNA]</scope>
    <source>
        <strain evidence="2 3">CBS 20057</strain>
    </source>
</reference>
<dbReference type="EMBL" id="JAQQWI010000016">
    <property type="protein sequence ID" value="KAK8008128.1"/>
    <property type="molecule type" value="Genomic_DNA"/>
</dbReference>